<dbReference type="GO" id="GO:0016020">
    <property type="term" value="C:membrane"/>
    <property type="evidence" value="ECO:0007669"/>
    <property type="project" value="TreeGrafter"/>
</dbReference>
<feature type="domain" description="Peptidase M1 membrane alanine aminopeptidase" evidence="2">
    <location>
        <begin position="389"/>
        <end position="553"/>
    </location>
</feature>
<dbReference type="Gene3D" id="1.10.390.10">
    <property type="entry name" value="Neutral Protease Domain 2"/>
    <property type="match status" value="1"/>
</dbReference>
<dbReference type="GO" id="GO:0070006">
    <property type="term" value="F:metalloaminopeptidase activity"/>
    <property type="evidence" value="ECO:0007669"/>
    <property type="project" value="TreeGrafter"/>
</dbReference>
<proteinExistence type="predicted"/>
<dbReference type="EMBL" id="JACBJI010000007">
    <property type="protein sequence ID" value="NYA72314.1"/>
    <property type="molecule type" value="Genomic_DNA"/>
</dbReference>
<dbReference type="RefSeq" id="WP_176007118.1">
    <property type="nucleotide sequence ID" value="NZ_JABWMI010000018.1"/>
</dbReference>
<organism evidence="3 4">
    <name type="scientific">Flavobacterium agri</name>
    <dbReference type="NCBI Taxonomy" id="2743471"/>
    <lineage>
        <taxon>Bacteria</taxon>
        <taxon>Pseudomonadati</taxon>
        <taxon>Bacteroidota</taxon>
        <taxon>Flavobacteriia</taxon>
        <taxon>Flavobacteriales</taxon>
        <taxon>Flavobacteriaceae</taxon>
        <taxon>Flavobacterium</taxon>
    </lineage>
</organism>
<sequence>MKLRLILGAFAIAAGLHAQQTPPQSSYDSRAAFGPGFYNVNGNEFRSASGQPGPKYWQNRADYKLSATLNDQSGEITGSETLTYTNNSPDALAFLWMHVDQNLFAKDSRGNAVIPPTGSRNGARGQVFEGGHKIKSVKLVTEDKSGKSEKDVKFTITDTRMQVVLPSNLKPGSKITLKIDFSFVSPVYGSDRMGIQETKNGKIFEVAQWFPRMCVYDDVRGWNTTPYLGAGEFYLEYGDFDVNITAPAKHIVVCSGELLNANEVYTADQVKRWNQAKTSDKTVSIRSAAEVTSANSRPSGKTNLTWHYAIKNARDVAWASSASFIIDAARINLPSGKKSLAISAYPEESDGQKAWARSTEYVKACIEHYSQKWFEFPYPAATNVAGVVGGMEYPGIVFCEYTAKEDGLWGVTDHEFGHTWFPMIVGSNERWFGWMDEGFNTFINGLSTAAFNNGEYKRPDTPVSQLALTTQTMEPIMTAPDNMKESSIGFILYFKPAAGLKMLRDEILGPERFDYAFRTYVERWAFKHPQPEDFFHTMENVAGEDLSWFWRGWYLNKWQMDQSVSKVMYVKNDPAKGAFITIDNLGQMPAPVVMDIKYKSGSTERLKLPVEVWERNTSWTFKQKSTSEIETITLNPAGTLPDINAENNVWTAGKSLLEKDLDVSGYVGAFANKQVPIKLVFIEKEDGLYLSVQGQEYRLQYKGNNTFAGADGPGPDLTFDEAKKTVILTEGGQKIPFTRE</sequence>
<dbReference type="PANTHER" id="PTHR11533:SF174">
    <property type="entry name" value="PUROMYCIN-SENSITIVE AMINOPEPTIDASE-RELATED"/>
    <property type="match status" value="1"/>
</dbReference>
<comment type="caution">
    <text evidence="3">The sequence shown here is derived from an EMBL/GenBank/DDBJ whole genome shotgun (WGS) entry which is preliminary data.</text>
</comment>
<dbReference type="InterPro" id="IPR014782">
    <property type="entry name" value="Peptidase_M1_dom"/>
</dbReference>
<name>A0A7Y8Y484_9FLAO</name>
<evidence type="ECO:0000313" key="3">
    <source>
        <dbReference type="EMBL" id="NYA72314.1"/>
    </source>
</evidence>
<accession>A0A7Y8Y484</accession>
<dbReference type="Proteomes" id="UP000535020">
    <property type="component" value="Unassembled WGS sequence"/>
</dbReference>
<keyword evidence="4" id="KW-1185">Reference proteome</keyword>
<evidence type="ECO:0000256" key="1">
    <source>
        <dbReference type="SAM" id="SignalP"/>
    </source>
</evidence>
<dbReference type="GO" id="GO:0005737">
    <property type="term" value="C:cytoplasm"/>
    <property type="evidence" value="ECO:0007669"/>
    <property type="project" value="TreeGrafter"/>
</dbReference>
<feature type="signal peptide" evidence="1">
    <location>
        <begin position="1"/>
        <end position="18"/>
    </location>
</feature>
<keyword evidence="1" id="KW-0732">Signal</keyword>
<evidence type="ECO:0000313" key="4">
    <source>
        <dbReference type="Proteomes" id="UP000535020"/>
    </source>
</evidence>
<evidence type="ECO:0000259" key="2">
    <source>
        <dbReference type="Pfam" id="PF01433"/>
    </source>
</evidence>
<dbReference type="CDD" id="cd09604">
    <property type="entry name" value="M1_APN_like"/>
    <property type="match status" value="1"/>
</dbReference>
<gene>
    <name evidence="3" type="ORF">HZF10_15395</name>
</gene>
<dbReference type="SUPFAM" id="SSF55486">
    <property type="entry name" value="Metalloproteases ('zincins'), catalytic domain"/>
    <property type="match status" value="1"/>
</dbReference>
<dbReference type="InterPro" id="IPR050344">
    <property type="entry name" value="Peptidase_M1_aminopeptidases"/>
</dbReference>
<dbReference type="PANTHER" id="PTHR11533">
    <property type="entry name" value="PROTEASE M1 ZINC METALLOPROTEASE"/>
    <property type="match status" value="1"/>
</dbReference>
<feature type="chain" id="PRO_5031354136" evidence="1">
    <location>
        <begin position="19"/>
        <end position="740"/>
    </location>
</feature>
<dbReference type="GO" id="GO:0008270">
    <property type="term" value="F:zinc ion binding"/>
    <property type="evidence" value="ECO:0007669"/>
    <property type="project" value="InterPro"/>
</dbReference>
<protein>
    <submittedName>
        <fullName evidence="3">M1 family metallopeptidase</fullName>
    </submittedName>
</protein>
<dbReference type="AlphaFoldDB" id="A0A7Y8Y484"/>
<dbReference type="InterPro" id="IPR027268">
    <property type="entry name" value="Peptidase_M4/M1_CTD_sf"/>
</dbReference>
<dbReference type="GO" id="GO:0042277">
    <property type="term" value="F:peptide binding"/>
    <property type="evidence" value="ECO:0007669"/>
    <property type="project" value="TreeGrafter"/>
</dbReference>
<dbReference type="GO" id="GO:0043171">
    <property type="term" value="P:peptide catabolic process"/>
    <property type="evidence" value="ECO:0007669"/>
    <property type="project" value="TreeGrafter"/>
</dbReference>
<dbReference type="Pfam" id="PF01433">
    <property type="entry name" value="Peptidase_M1"/>
    <property type="match status" value="1"/>
</dbReference>
<reference evidence="3 4" key="1">
    <citation type="submission" date="2020-07" db="EMBL/GenBank/DDBJ databases">
        <authorList>
            <person name="Sun Q."/>
        </authorList>
    </citation>
    <scope>NUCLEOTIDE SEQUENCE [LARGE SCALE GENOMIC DNA]</scope>
    <source>
        <strain evidence="3 4">MAH-1</strain>
    </source>
</reference>
<dbReference type="GO" id="GO:0005615">
    <property type="term" value="C:extracellular space"/>
    <property type="evidence" value="ECO:0007669"/>
    <property type="project" value="TreeGrafter"/>
</dbReference>